<dbReference type="AlphaFoldDB" id="W2P9K8"/>
<name>W2P9K8_PHYNI</name>
<feature type="region of interest" description="Disordered" evidence="1">
    <location>
        <begin position="14"/>
        <end position="37"/>
    </location>
</feature>
<dbReference type="Proteomes" id="UP000054532">
    <property type="component" value="Unassembled WGS sequence"/>
</dbReference>
<evidence type="ECO:0000313" key="2">
    <source>
        <dbReference type="EMBL" id="ETM56669.1"/>
    </source>
</evidence>
<sequence length="55" mass="6514">HISVYALWGIAQTTHRRQGRHHADDRHHRRLPRPKEAPSYCTFANKRRVNCGARQ</sequence>
<accession>W2P9K8</accession>
<organism evidence="2">
    <name type="scientific">Phytophthora nicotianae</name>
    <name type="common">Potato buckeye rot agent</name>
    <name type="synonym">Phytophthora parasitica</name>
    <dbReference type="NCBI Taxonomy" id="4792"/>
    <lineage>
        <taxon>Eukaryota</taxon>
        <taxon>Sar</taxon>
        <taxon>Stramenopiles</taxon>
        <taxon>Oomycota</taxon>
        <taxon>Peronosporomycetes</taxon>
        <taxon>Peronosporales</taxon>
        <taxon>Peronosporaceae</taxon>
        <taxon>Phytophthora</taxon>
    </lineage>
</organism>
<dbReference type="EMBL" id="KI690441">
    <property type="protein sequence ID" value="ETM56669.1"/>
    <property type="molecule type" value="Genomic_DNA"/>
</dbReference>
<feature type="non-terminal residue" evidence="2">
    <location>
        <position position="1"/>
    </location>
</feature>
<proteinExistence type="predicted"/>
<gene>
    <name evidence="2" type="ORF">L914_00397</name>
</gene>
<protein>
    <submittedName>
        <fullName evidence="2">Uncharacterized protein</fullName>
    </submittedName>
</protein>
<reference evidence="2" key="1">
    <citation type="submission" date="2013-11" db="EMBL/GenBank/DDBJ databases">
        <title>The Genome Sequence of Phytophthora parasitica IAC_01/95.</title>
        <authorList>
            <consortium name="The Broad Institute Genomics Platform"/>
            <person name="Russ C."/>
            <person name="Tyler B."/>
            <person name="Panabieres F."/>
            <person name="Shan W."/>
            <person name="Tripathy S."/>
            <person name="Grunwald N."/>
            <person name="Machado M."/>
            <person name="Johnson C.S."/>
            <person name="Arredondo F."/>
            <person name="Hong C."/>
            <person name="Coffey M."/>
            <person name="Young S.K."/>
            <person name="Zeng Q."/>
            <person name="Gargeya S."/>
            <person name="Fitzgerald M."/>
            <person name="Abouelleil A."/>
            <person name="Alvarado L."/>
            <person name="Chapman S.B."/>
            <person name="Gainer-Dewar J."/>
            <person name="Goldberg J."/>
            <person name="Griggs A."/>
            <person name="Gujja S."/>
            <person name="Hansen M."/>
            <person name="Howarth C."/>
            <person name="Imamovic A."/>
            <person name="Ireland A."/>
            <person name="Larimer J."/>
            <person name="McCowan C."/>
            <person name="Murphy C."/>
            <person name="Pearson M."/>
            <person name="Poon T.W."/>
            <person name="Priest M."/>
            <person name="Roberts A."/>
            <person name="Saif S."/>
            <person name="Shea T."/>
            <person name="Sykes S."/>
            <person name="Wortman J."/>
            <person name="Nusbaum C."/>
            <person name="Birren B."/>
        </authorList>
    </citation>
    <scope>NUCLEOTIDE SEQUENCE [LARGE SCALE GENOMIC DNA]</scope>
    <source>
        <strain evidence="2">IAC_01/95</strain>
    </source>
</reference>
<evidence type="ECO:0000256" key="1">
    <source>
        <dbReference type="SAM" id="MobiDB-lite"/>
    </source>
</evidence>